<feature type="domain" description="SAM" evidence="14">
    <location>
        <begin position="1468"/>
        <end position="1531"/>
    </location>
</feature>
<evidence type="ECO:0000256" key="1">
    <source>
        <dbReference type="ARBA" id="ARBA00004245"/>
    </source>
</evidence>
<evidence type="ECO:0000313" key="17">
    <source>
        <dbReference type="RefSeq" id="XP_065656084.1"/>
    </source>
</evidence>
<dbReference type="GeneID" id="105844128"/>
<dbReference type="PANTHER" id="PTHR16154:SF6">
    <property type="entry name" value="SPINOPHILIN, ISOFORM J"/>
    <property type="match status" value="1"/>
</dbReference>
<dbReference type="Pfam" id="PF07647">
    <property type="entry name" value="SAM_2"/>
    <property type="match status" value="1"/>
</dbReference>
<keyword evidence="8 12" id="KW-0175">Coiled coil</keyword>
<keyword evidence="16" id="KW-1185">Reference proteome</keyword>
<evidence type="ECO:0000256" key="7">
    <source>
        <dbReference type="ARBA" id="ARBA00023018"/>
    </source>
</evidence>
<keyword evidence="4" id="KW-0597">Phosphoprotein</keyword>
<evidence type="ECO:0000313" key="16">
    <source>
        <dbReference type="Proteomes" id="UP001652625"/>
    </source>
</evidence>
<comment type="subcellular location">
    <subcellularLocation>
        <location evidence="1">Cytoplasm</location>
        <location evidence="1">Cytoskeleton</location>
    </subcellularLocation>
    <subcellularLocation>
        <location evidence="11">Synapse</location>
    </subcellularLocation>
</comment>
<dbReference type="InterPro" id="IPR043446">
    <property type="entry name" value="Neurabin-like"/>
</dbReference>
<dbReference type="Pfam" id="PF00595">
    <property type="entry name" value="PDZ"/>
    <property type="match status" value="1"/>
</dbReference>
<feature type="region of interest" description="Disordered" evidence="13">
    <location>
        <begin position="1169"/>
        <end position="1206"/>
    </location>
</feature>
<dbReference type="SUPFAM" id="SSF50156">
    <property type="entry name" value="PDZ domain-like"/>
    <property type="match status" value="1"/>
</dbReference>
<accession>A0ABM4C3F2</accession>
<evidence type="ECO:0000256" key="2">
    <source>
        <dbReference type="ARBA" id="ARBA00022473"/>
    </source>
</evidence>
<evidence type="ECO:0000256" key="4">
    <source>
        <dbReference type="ARBA" id="ARBA00022553"/>
    </source>
</evidence>
<evidence type="ECO:0000259" key="14">
    <source>
        <dbReference type="PROSITE" id="PS50105"/>
    </source>
</evidence>
<dbReference type="Proteomes" id="UP001652625">
    <property type="component" value="Chromosome 06"/>
</dbReference>
<feature type="compositionally biased region" description="Acidic residues" evidence="13">
    <location>
        <begin position="505"/>
        <end position="514"/>
    </location>
</feature>
<dbReference type="RefSeq" id="XP_065656084.1">
    <property type="nucleotide sequence ID" value="XM_065800012.1"/>
</dbReference>
<dbReference type="InterPro" id="IPR040645">
    <property type="entry name" value="Neurabin-1/2_PDZ"/>
</dbReference>
<evidence type="ECO:0000256" key="8">
    <source>
        <dbReference type="ARBA" id="ARBA00023054"/>
    </source>
</evidence>
<feature type="compositionally biased region" description="Low complexity" evidence="13">
    <location>
        <begin position="1192"/>
        <end position="1201"/>
    </location>
</feature>
<dbReference type="SMART" id="SM00228">
    <property type="entry name" value="PDZ"/>
    <property type="match status" value="1"/>
</dbReference>
<proteinExistence type="predicted"/>
<dbReference type="Gene3D" id="2.30.42.10">
    <property type="match status" value="1"/>
</dbReference>
<name>A0ABM4C3F2_HYDVU</name>
<keyword evidence="3" id="KW-0963">Cytoplasm</keyword>
<evidence type="ECO:0000256" key="13">
    <source>
        <dbReference type="SAM" id="MobiDB-lite"/>
    </source>
</evidence>
<evidence type="ECO:0000256" key="3">
    <source>
        <dbReference type="ARBA" id="ARBA00022490"/>
    </source>
</evidence>
<dbReference type="PROSITE" id="PS50106">
    <property type="entry name" value="PDZ"/>
    <property type="match status" value="1"/>
</dbReference>
<dbReference type="InterPro" id="IPR036034">
    <property type="entry name" value="PDZ_sf"/>
</dbReference>
<keyword evidence="7" id="KW-0770">Synapse</keyword>
<dbReference type="CDD" id="cd06790">
    <property type="entry name" value="PDZ_neurabin-like"/>
    <property type="match status" value="1"/>
</dbReference>
<keyword evidence="9" id="KW-0009">Actin-binding</keyword>
<feature type="region of interest" description="Disordered" evidence="13">
    <location>
        <begin position="494"/>
        <end position="536"/>
    </location>
</feature>
<keyword evidence="5" id="KW-0221">Differentiation</keyword>
<dbReference type="InterPro" id="IPR013761">
    <property type="entry name" value="SAM/pointed_sf"/>
</dbReference>
<keyword evidence="10" id="KW-0206">Cytoskeleton</keyword>
<dbReference type="InterPro" id="IPR001660">
    <property type="entry name" value="SAM"/>
</dbReference>
<gene>
    <name evidence="17" type="primary">LOC105844128</name>
</gene>
<dbReference type="PROSITE" id="PS50105">
    <property type="entry name" value="SAM_DOMAIN"/>
    <property type="match status" value="1"/>
</dbReference>
<feature type="domain" description="PDZ" evidence="15">
    <location>
        <begin position="587"/>
        <end position="675"/>
    </location>
</feature>
<dbReference type="Gene3D" id="1.10.150.50">
    <property type="entry name" value="Transcription Factor, Ets-1"/>
    <property type="match status" value="1"/>
</dbReference>
<dbReference type="Pfam" id="PF17817">
    <property type="entry name" value="PDZ_5"/>
    <property type="match status" value="1"/>
</dbReference>
<feature type="coiled-coil region" evidence="12">
    <location>
        <begin position="693"/>
        <end position="755"/>
    </location>
</feature>
<evidence type="ECO:0000256" key="10">
    <source>
        <dbReference type="ARBA" id="ARBA00023212"/>
    </source>
</evidence>
<evidence type="ECO:0000256" key="5">
    <source>
        <dbReference type="ARBA" id="ARBA00022782"/>
    </source>
</evidence>
<evidence type="ECO:0000256" key="11">
    <source>
        <dbReference type="ARBA" id="ARBA00034103"/>
    </source>
</evidence>
<dbReference type="InterPro" id="IPR001478">
    <property type="entry name" value="PDZ"/>
</dbReference>
<keyword evidence="2" id="KW-0217">Developmental protein</keyword>
<evidence type="ECO:0000256" key="9">
    <source>
        <dbReference type="ARBA" id="ARBA00023203"/>
    </source>
</evidence>
<sequence>MANDLYHDALKDSDRLLKSNPRSYNKNDGSSSSNFQYKNLLHALKPKESSNNAHNQSDKNNKVGNELEGSLKLFDTGRHTVVTSYNNNISKNFADKSPNTNSCLSNNTDNNTEKLEHNVDVGKLRSIFDKSKESNSVQLRTGQTRRNERPYSEILTKKEMNLAHNTSFSTIKEPVLKTKLDIDKILVTNVSGSISETGNQKSSNVDDENKFFSVGASKIDVNSILAPSPTPQESDMVDGAEVKKESHVNENVLPMENVIWLDHLKKVEQDNLVNTKRKSLKERLNDILTEDEKQIPMVSKPITSVNIKVHNSKLSQHKLGEEVILEGKLSAKVDVSESVQCNPVYKQFNVNNDAKPHICNDDSHAKDTENLNKKKSALERFDEFISHEVPLLDSSIKIESNENIVDFTNNEKIIVTSIETDNSETDSNDSLDLNINPFKKQPFNNLRSSLENISILPDKLKKNSEENQYNLKDPKRKIDEIDDLNTSFNIPDSSCDSCSDHVSDTEEDVSENDLENMLPPPPAKSNLSSNTKNKSKKSVLFRDENLIDSILTYGAAEYDRANADIDPIASSAEWELEKRVDKMDVYSVDLQKDGKGLGLSIIGLGVGTETGVEKLGIFVKTLTENGASQKDGRIQVNDQILEVNGISLVGVTQQFAAQTLKNTSGTVRFLMGRDKSRRTNLAPGSPLADNPEIQHFIQDMNNVIHQMEEVEKRAIYAENLVEDVKQELLKAEERAHAAEQALEEMKEKLTAASESPFVNGNRKLKNEIKIKKVPKNDKVEELQKSLKDANDKLSASQENENELKELNLKIDKTASLLKSSQEVTASLQIELTNKNNELEQSMKENQKLKELAEKLKSDLDSERALFLQKESHYNEESEKFEKLFNEKYNNLYEKYQAMKKKLLTYKNDNQQALENISHLKQQLQDYDANIHLLNSLRTEIDDYKLKNTKNLDKINLLKSQVKVLEDLSTAKNLLNKINLSEEEIAVYKNQRDKVPSPQLLSQLSTNIPFNYIKDELTSKQDYVDGVDSVTLINEEINQEDSMKPLVSNIKDNHQVPMNLYINESECNNKTNDMNSFQSIDKYEKLGDVSQEVVSGNFNSLPEDNVDSGCNDEGQFLIIKENVEDEIFLPPQSNLIFNHTASLKKLDSLDSEWKQNNIDKKADEIASMVMSHSPIRKSTNSSENSSSEDENESSLSTNNLDTSTDHVQSTKMDMSYLRKSMLAEGFDLEDSALDSQNISLESTVNVSNVQDELLRSNSFSALPETEIIDKRKNPSQGTQGALALSENDLGIDKSVELTNAAFGNQAGKSLFSPIATSMPNLAEPLEKTEKNKSSKFFHLPKVFKKNKKGVFHSNLSLSPKSNNSHTDPVENIEFKTNGNIKDINESLNDVIDQEKANDLATDEAVVPFADKESSMAADLLKKTDISSPQLNKDNSYKSLKFYERAVDVDDLDGKNEDGTYDYRKDPFDWNIRQVSFFLVDNNLPQYVESFQKFKVDGQVLLAVKGSLLKEYGVANSEHRSLIKKKVKELRSLHGSFNKGKRDSKVKVPFRKSKYKVTN</sequence>
<evidence type="ECO:0000256" key="6">
    <source>
        <dbReference type="ARBA" id="ARBA00022902"/>
    </source>
</evidence>
<dbReference type="SUPFAM" id="SSF47769">
    <property type="entry name" value="SAM/Pointed domain"/>
    <property type="match status" value="1"/>
</dbReference>
<reference evidence="17" key="1">
    <citation type="submission" date="2025-08" db="UniProtKB">
        <authorList>
            <consortium name="RefSeq"/>
        </authorList>
    </citation>
    <scope>IDENTIFICATION</scope>
</reference>
<feature type="region of interest" description="Disordered" evidence="13">
    <location>
        <begin position="91"/>
        <end position="114"/>
    </location>
</feature>
<dbReference type="PANTHER" id="PTHR16154">
    <property type="entry name" value="NEURABIN"/>
    <property type="match status" value="1"/>
</dbReference>
<evidence type="ECO:0000259" key="15">
    <source>
        <dbReference type="PROSITE" id="PS50106"/>
    </source>
</evidence>
<protein>
    <submittedName>
        <fullName evidence="17">Neurabin-1 isoform X2</fullName>
    </submittedName>
</protein>
<feature type="coiled-coil region" evidence="12">
    <location>
        <begin position="779"/>
        <end position="929"/>
    </location>
</feature>
<organism evidence="16 17">
    <name type="scientific">Hydra vulgaris</name>
    <name type="common">Hydra</name>
    <name type="synonym">Hydra attenuata</name>
    <dbReference type="NCBI Taxonomy" id="6087"/>
    <lineage>
        <taxon>Eukaryota</taxon>
        <taxon>Metazoa</taxon>
        <taxon>Cnidaria</taxon>
        <taxon>Hydrozoa</taxon>
        <taxon>Hydroidolina</taxon>
        <taxon>Anthoathecata</taxon>
        <taxon>Aplanulata</taxon>
        <taxon>Hydridae</taxon>
        <taxon>Hydra</taxon>
    </lineage>
</organism>
<keyword evidence="6" id="KW-0524">Neurogenesis</keyword>
<feature type="compositionally biased region" description="Polar residues" evidence="13">
    <location>
        <begin position="91"/>
        <end position="110"/>
    </location>
</feature>
<dbReference type="SMART" id="SM00454">
    <property type="entry name" value="SAM"/>
    <property type="match status" value="1"/>
</dbReference>
<evidence type="ECO:0000256" key="12">
    <source>
        <dbReference type="SAM" id="Coils"/>
    </source>
</evidence>